<dbReference type="AlphaFoldDB" id="U4QMU4"/>
<dbReference type="EMBL" id="CBUH010000169">
    <property type="protein sequence ID" value="CDI43404.1"/>
    <property type="molecule type" value="Genomic_DNA"/>
</dbReference>
<evidence type="ECO:0000313" key="3">
    <source>
        <dbReference type="Proteomes" id="UP000017243"/>
    </source>
</evidence>
<name>U4QMU4_LACHE</name>
<protein>
    <submittedName>
        <fullName evidence="2">Uncharacterized protein</fullName>
    </submittedName>
</protein>
<sequence>MSEIVSEDKIAKLEKQGWSRWTKGNFDRLYFNVQKADVLGLEYRTTGTINNATWDGKEISNGEARRILAMKAYVDITSGKLSVRYYRNGDSDEAEMLRKAAQDSLNSIA</sequence>
<dbReference type="RefSeq" id="WP_023061977.1">
    <property type="nucleotide sequence ID" value="NZ_CBUH010000169.1"/>
</dbReference>
<reference evidence="2 3" key="1">
    <citation type="submission" date="2013-09" db="EMBL/GenBank/DDBJ databases">
        <title>Draft Genome Sequence of five Lactobacillus helveticus strains CIRM-BIA 101T, 103, 104, 951 and 953 isolated from milk product.</title>
        <authorList>
            <person name="Valence F."/>
            <person name="Chuat V."/>
            <person name="Ma L."/>
            <person name="Creno S."/>
            <person name="Falentin H."/>
            <person name="Lortal S."/>
            <person name="Bizet C."/>
            <person name="Clermont D."/>
            <person name="Loux V."/>
            <person name="Bouchier C."/>
            <person name="Cousin S."/>
        </authorList>
    </citation>
    <scope>NUCLEOTIDE SEQUENCE [LARGE SCALE GENOMIC DNA]</scope>
    <source>
        <strain evidence="2 3">CIRM-BIA 953</strain>
    </source>
</reference>
<organism evidence="2 3">
    <name type="scientific">Lactobacillus helveticus CIRM-BIA 953</name>
    <dbReference type="NCBI Taxonomy" id="1226335"/>
    <lineage>
        <taxon>Bacteria</taxon>
        <taxon>Bacillati</taxon>
        <taxon>Bacillota</taxon>
        <taxon>Bacilli</taxon>
        <taxon>Lactobacillales</taxon>
        <taxon>Lactobacillaceae</taxon>
        <taxon>Lactobacillus</taxon>
    </lineage>
</organism>
<accession>U4QMU4</accession>
<evidence type="ECO:0000313" key="2">
    <source>
        <dbReference type="EMBL" id="CDI43404.1"/>
    </source>
</evidence>
<dbReference type="Proteomes" id="UP000017243">
    <property type="component" value="Unassembled WGS sequence"/>
</dbReference>
<proteinExistence type="predicted"/>
<evidence type="ECO:0000313" key="1">
    <source>
        <dbReference type="EMBL" id="CDI43322.1"/>
    </source>
</evidence>
<comment type="caution">
    <text evidence="2">The sequence shown here is derived from an EMBL/GenBank/DDBJ whole genome shotgun (WGS) entry which is preliminary data.</text>
</comment>
<gene>
    <name evidence="1" type="ORF">LHCIRMBIA953_02593</name>
    <name evidence="2" type="ORF">LHCIRMBIA953_02677</name>
</gene>
<dbReference type="EMBL" id="CBUH010000169">
    <property type="protein sequence ID" value="CDI43322.1"/>
    <property type="molecule type" value="Genomic_DNA"/>
</dbReference>